<dbReference type="Proteomes" id="UP000786387">
    <property type="component" value="Unassembled WGS sequence"/>
</dbReference>
<reference evidence="4 5" key="1">
    <citation type="submission" date="2020-02" db="EMBL/GenBank/DDBJ databases">
        <title>Synteny-based analysis reveals conserved mechanism for high triclosan tolerance in Pseudomonas, as well as instances of horizontal transfer.</title>
        <authorList>
            <person name="Mcfarland A.G."/>
            <person name="Bertucci H.K."/>
            <person name="Litmann E."/>
            <person name="Shen J."/>
            <person name="Huttenhower C."/>
            <person name="Hartmann E.M."/>
        </authorList>
    </citation>
    <scope>NUCLEOTIDE SEQUENCE [LARGE SCALE GENOMIC DNA]</scope>
    <source>
        <strain evidence="4 5">115A1</strain>
    </source>
</reference>
<name>A0ABR5Z3T5_9GAMM</name>
<evidence type="ECO:0000256" key="2">
    <source>
        <dbReference type="ARBA" id="ARBA00007703"/>
    </source>
</evidence>
<keyword evidence="5" id="KW-1185">Reference proteome</keyword>
<evidence type="ECO:0000313" key="5">
    <source>
        <dbReference type="Proteomes" id="UP000786387"/>
    </source>
</evidence>
<protein>
    <submittedName>
        <fullName evidence="4">Flagellar protein FlgN</fullName>
    </submittedName>
</protein>
<comment type="similarity">
    <text evidence="2">Belongs to the FlgN family.</text>
</comment>
<gene>
    <name evidence="4" type="ORF">G7026_15915</name>
</gene>
<evidence type="ECO:0000256" key="1">
    <source>
        <dbReference type="ARBA" id="ARBA00002397"/>
    </source>
</evidence>
<comment type="caution">
    <text evidence="4">The sequence shown here is derived from an EMBL/GenBank/DDBJ whole genome shotgun (WGS) entry which is preliminary data.</text>
</comment>
<organism evidence="4 5">
    <name type="scientific">Stutzerimonas azotifigens</name>
    <dbReference type="NCBI Taxonomy" id="291995"/>
    <lineage>
        <taxon>Bacteria</taxon>
        <taxon>Pseudomonadati</taxon>
        <taxon>Pseudomonadota</taxon>
        <taxon>Gammaproteobacteria</taxon>
        <taxon>Pseudomonadales</taxon>
        <taxon>Pseudomonadaceae</taxon>
        <taxon>Stutzerimonas</taxon>
    </lineage>
</organism>
<dbReference type="EMBL" id="JAAMRF010000008">
    <property type="protein sequence ID" value="MBA1274840.1"/>
    <property type="molecule type" value="Genomic_DNA"/>
</dbReference>
<keyword evidence="4" id="KW-0969">Cilium</keyword>
<dbReference type="InterPro" id="IPR007809">
    <property type="entry name" value="FlgN-like"/>
</dbReference>
<dbReference type="Pfam" id="PF05130">
    <property type="entry name" value="FlgN"/>
    <property type="match status" value="1"/>
</dbReference>
<sequence>MSQREKLLGVIEADLRQDCSDYLSLRGLMQELYGCLLERDSGRIDVLNPQIVALVDVLRLRAQRRSKVLAAFGLGQRGEDMLALLAQLPPSQARDLQSIWQQLGNLAEQCKRLNDRNGELLAMHHDILSQLLDSQADARLYGPQGY</sequence>
<comment type="function">
    <text evidence="1">Required for the efficient initiation of filament assembly.</text>
</comment>
<keyword evidence="4" id="KW-0966">Cell projection</keyword>
<proteinExistence type="inferred from homology"/>
<evidence type="ECO:0000256" key="3">
    <source>
        <dbReference type="ARBA" id="ARBA00022795"/>
    </source>
</evidence>
<keyword evidence="3" id="KW-1005">Bacterial flagellum biogenesis</keyword>
<dbReference type="InterPro" id="IPR036679">
    <property type="entry name" value="FlgN-like_sf"/>
</dbReference>
<accession>A0ABR5Z3T5</accession>
<evidence type="ECO:0000313" key="4">
    <source>
        <dbReference type="EMBL" id="MBA1274840.1"/>
    </source>
</evidence>
<dbReference type="RefSeq" id="WP_181071886.1">
    <property type="nucleotide sequence ID" value="NZ_JAAMRF010000008.1"/>
</dbReference>
<dbReference type="Gene3D" id="1.20.58.300">
    <property type="entry name" value="FlgN-like"/>
    <property type="match status" value="1"/>
</dbReference>
<keyword evidence="4" id="KW-0282">Flagellum</keyword>
<dbReference type="SUPFAM" id="SSF140566">
    <property type="entry name" value="FlgN-like"/>
    <property type="match status" value="1"/>
</dbReference>